<feature type="compositionally biased region" description="Low complexity" evidence="1">
    <location>
        <begin position="381"/>
        <end position="392"/>
    </location>
</feature>
<reference evidence="2 3" key="1">
    <citation type="journal article" date="2009" name="Science">
        <title>Green evolution and dynamic adaptations revealed by genomes of the marine picoeukaryotes Micromonas.</title>
        <authorList>
            <person name="Worden A.Z."/>
            <person name="Lee J.H."/>
            <person name="Mock T."/>
            <person name="Rouze P."/>
            <person name="Simmons M.P."/>
            <person name="Aerts A.L."/>
            <person name="Allen A.E."/>
            <person name="Cuvelier M.L."/>
            <person name="Derelle E."/>
            <person name="Everett M.V."/>
            <person name="Foulon E."/>
            <person name="Grimwood J."/>
            <person name="Gundlach H."/>
            <person name="Henrissat B."/>
            <person name="Napoli C."/>
            <person name="McDonald S.M."/>
            <person name="Parker M.S."/>
            <person name="Rombauts S."/>
            <person name="Salamov A."/>
            <person name="Von Dassow P."/>
            <person name="Badger J.H."/>
            <person name="Coutinho P.M."/>
            <person name="Demir E."/>
            <person name="Dubchak I."/>
            <person name="Gentemann C."/>
            <person name="Eikrem W."/>
            <person name="Gready J.E."/>
            <person name="John U."/>
            <person name="Lanier W."/>
            <person name="Lindquist E.A."/>
            <person name="Lucas S."/>
            <person name="Mayer K.F."/>
            <person name="Moreau H."/>
            <person name="Not F."/>
            <person name="Otillar R."/>
            <person name="Panaud O."/>
            <person name="Pangilinan J."/>
            <person name="Paulsen I."/>
            <person name="Piegu B."/>
            <person name="Poliakov A."/>
            <person name="Robbens S."/>
            <person name="Schmutz J."/>
            <person name="Toulza E."/>
            <person name="Wyss T."/>
            <person name="Zelensky A."/>
            <person name="Zhou K."/>
            <person name="Armbrust E.V."/>
            <person name="Bhattacharya D."/>
            <person name="Goodenough U.W."/>
            <person name="Van de Peer Y."/>
            <person name="Grigoriev I.V."/>
        </authorList>
    </citation>
    <scope>NUCLEOTIDE SEQUENCE [LARGE SCALE GENOMIC DNA]</scope>
    <source>
        <strain evidence="2 3">CCMP1545</strain>
    </source>
</reference>
<evidence type="ECO:0000313" key="2">
    <source>
        <dbReference type="EMBL" id="EEH52745.1"/>
    </source>
</evidence>
<keyword evidence="3" id="KW-1185">Reference proteome</keyword>
<name>C1N4K6_MICPC</name>
<dbReference type="AlphaFoldDB" id="C1N4K6"/>
<sequence>MRVDVEDPDDPDMEVPFDPDDTPSHVGRLVKVRHSASEPWSHAVVCFAFTDWHLEDYYGDGVMRRVERPNGGYQLQWGMFERVELARKQKRKRSKFSSDTIPYKFDELIAKGLLEFTDKEDDPGTFDLEKCSDPLPKKFRESVERDARLRAEAAAKAAAAKKAAAAARPPVVVPKKPRSGGGGGGGGGAARRPPAAAASKASSRAAAAKSATTKKKTAAAPAAPPTYSVEEELLQSATASGWDDDDENLPRKKRGRPRLEDAAAAILLAASRGDLGLPKRRKHKTTSLQRVSLLEEGNDGGGGGGGARPTPAEAATAASPGERERRATATAEAMLGKERMDQLKKAAASIAKRIKEGEWGTDKEKEKTADGGARGTGNGVAQQQQQQQQRAIAPPPSAPAPSSRAAAPPTNEEEEEPEPAHRRRISGGGGSSEETETTAVGHGHASVGARSTPSNPPTAAASFAEPPISDVFVGGRPTSWILRLLASHMTRDTLTRQRFAVCLAALEEKNYDFAERVVHDLSEGAKDAWSYRILEYCYKMTGRSEAASLMGKHAEEQEEDDRVSAAGGPGAASHGRVSEHGDSTGQILGGGSGGTAQSGAYGHARPLPTKAIGASSDASGAVGLVFQARSFSYSRRAPYDRVGVVNAVS</sequence>
<dbReference type="OrthoDB" id="10683446at2759"/>
<dbReference type="Proteomes" id="UP000001876">
    <property type="component" value="Unassembled WGS sequence"/>
</dbReference>
<evidence type="ECO:0000313" key="3">
    <source>
        <dbReference type="Proteomes" id="UP000001876"/>
    </source>
</evidence>
<proteinExistence type="predicted"/>
<dbReference type="GeneID" id="9688456"/>
<feature type="compositionally biased region" description="Low complexity" evidence="1">
    <location>
        <begin position="161"/>
        <end position="174"/>
    </location>
</feature>
<accession>C1N4K6</accession>
<feature type="region of interest" description="Disordered" evidence="1">
    <location>
        <begin position="549"/>
        <end position="602"/>
    </location>
</feature>
<feature type="compositionally biased region" description="Low complexity" evidence="1">
    <location>
        <begin position="308"/>
        <end position="320"/>
    </location>
</feature>
<feature type="region of interest" description="Disordered" evidence="1">
    <location>
        <begin position="161"/>
        <end position="462"/>
    </location>
</feature>
<organism evidence="3">
    <name type="scientific">Micromonas pusilla (strain CCMP1545)</name>
    <name type="common">Picoplanktonic green alga</name>
    <dbReference type="NCBI Taxonomy" id="564608"/>
    <lineage>
        <taxon>Eukaryota</taxon>
        <taxon>Viridiplantae</taxon>
        <taxon>Chlorophyta</taxon>
        <taxon>Mamiellophyceae</taxon>
        <taxon>Mamiellales</taxon>
        <taxon>Mamiellaceae</taxon>
        <taxon>Micromonas</taxon>
    </lineage>
</organism>
<feature type="region of interest" description="Disordered" evidence="1">
    <location>
        <begin position="1"/>
        <end position="20"/>
    </location>
</feature>
<evidence type="ECO:0000256" key="1">
    <source>
        <dbReference type="SAM" id="MobiDB-lite"/>
    </source>
</evidence>
<dbReference type="OMA" id="WARISHN"/>
<dbReference type="KEGG" id="mpp:MICPUCDRAFT_48666"/>
<dbReference type="RefSeq" id="XP_003062806.1">
    <property type="nucleotide sequence ID" value="XM_003062760.1"/>
</dbReference>
<feature type="compositionally biased region" description="Basic and acidic residues" evidence="1">
    <location>
        <begin position="353"/>
        <end position="369"/>
    </location>
</feature>
<protein>
    <submittedName>
        <fullName evidence="2">Predicted protein</fullName>
    </submittedName>
</protein>
<feature type="compositionally biased region" description="Basic and acidic residues" evidence="1">
    <location>
        <begin position="335"/>
        <end position="344"/>
    </location>
</feature>
<dbReference type="EMBL" id="GG663747">
    <property type="protein sequence ID" value="EEH52745.1"/>
    <property type="molecule type" value="Genomic_DNA"/>
</dbReference>
<gene>
    <name evidence="2" type="ORF">MICPUCDRAFT_48666</name>
</gene>
<feature type="compositionally biased region" description="Low complexity" evidence="1">
    <location>
        <begin position="400"/>
        <end position="410"/>
    </location>
</feature>
<feature type="compositionally biased region" description="Gly residues" evidence="1">
    <location>
        <begin position="179"/>
        <end position="189"/>
    </location>
</feature>
<feature type="compositionally biased region" description="Gly residues" evidence="1">
    <location>
        <begin position="587"/>
        <end position="596"/>
    </location>
</feature>
<feature type="compositionally biased region" description="Low complexity" evidence="1">
    <location>
        <begin position="190"/>
        <end position="211"/>
    </location>
</feature>